<organism evidence="2 3">
    <name type="scientific">Dovyalis caffra</name>
    <dbReference type="NCBI Taxonomy" id="77055"/>
    <lineage>
        <taxon>Eukaryota</taxon>
        <taxon>Viridiplantae</taxon>
        <taxon>Streptophyta</taxon>
        <taxon>Embryophyta</taxon>
        <taxon>Tracheophyta</taxon>
        <taxon>Spermatophyta</taxon>
        <taxon>Magnoliopsida</taxon>
        <taxon>eudicotyledons</taxon>
        <taxon>Gunneridae</taxon>
        <taxon>Pentapetalae</taxon>
        <taxon>rosids</taxon>
        <taxon>fabids</taxon>
        <taxon>Malpighiales</taxon>
        <taxon>Salicaceae</taxon>
        <taxon>Flacourtieae</taxon>
        <taxon>Dovyalis</taxon>
    </lineage>
</organism>
<feature type="region of interest" description="Disordered" evidence="1">
    <location>
        <begin position="34"/>
        <end position="113"/>
    </location>
</feature>
<gene>
    <name evidence="2" type="ORF">DCAF_LOCUS7718</name>
</gene>
<sequence length="113" mass="11831">MVCGTAARPWSGSRLNKDVNVGETEGLIGGFSIQSVKKSGPSPGIGHKYHNFQTQGEATKSGPSPGDGHKQASMSHLPPPNLLVTTYSNLPSSTLPLRPSRSPESKFASSLMA</sequence>
<keyword evidence="3" id="KW-1185">Reference proteome</keyword>
<dbReference type="GO" id="GO:0045087">
    <property type="term" value="P:innate immune response"/>
    <property type="evidence" value="ECO:0007669"/>
    <property type="project" value="InterPro"/>
</dbReference>
<feature type="compositionally biased region" description="Polar residues" evidence="1">
    <location>
        <begin position="51"/>
        <end position="62"/>
    </location>
</feature>
<reference evidence="2 3" key="1">
    <citation type="submission" date="2024-01" db="EMBL/GenBank/DDBJ databases">
        <authorList>
            <person name="Waweru B."/>
        </authorList>
    </citation>
    <scope>NUCLEOTIDE SEQUENCE [LARGE SCALE GENOMIC DNA]</scope>
</reference>
<evidence type="ECO:0000256" key="1">
    <source>
        <dbReference type="SAM" id="MobiDB-lite"/>
    </source>
</evidence>
<dbReference type="AlphaFoldDB" id="A0AAV1R7F6"/>
<dbReference type="InterPro" id="IPR044700">
    <property type="entry name" value="PIP2/PIPL1"/>
</dbReference>
<dbReference type="PANTHER" id="PTHR34663:SF19">
    <property type="match status" value="1"/>
</dbReference>
<dbReference type="GO" id="GO:0050793">
    <property type="term" value="P:regulation of developmental process"/>
    <property type="evidence" value="ECO:0007669"/>
    <property type="project" value="InterPro"/>
</dbReference>
<evidence type="ECO:0000313" key="2">
    <source>
        <dbReference type="EMBL" id="CAK7329991.1"/>
    </source>
</evidence>
<name>A0AAV1R7F6_9ROSI</name>
<dbReference type="Proteomes" id="UP001314170">
    <property type="component" value="Unassembled WGS sequence"/>
</dbReference>
<proteinExistence type="predicted"/>
<dbReference type="EMBL" id="CAWUPB010000913">
    <property type="protein sequence ID" value="CAK7329991.1"/>
    <property type="molecule type" value="Genomic_DNA"/>
</dbReference>
<dbReference type="PANTHER" id="PTHR34663">
    <property type="entry name" value="OS06G0637400 PROTEIN"/>
    <property type="match status" value="1"/>
</dbReference>
<evidence type="ECO:0000313" key="3">
    <source>
        <dbReference type="Proteomes" id="UP001314170"/>
    </source>
</evidence>
<feature type="compositionally biased region" description="Low complexity" evidence="1">
    <location>
        <begin position="90"/>
        <end position="102"/>
    </location>
</feature>
<accession>A0AAV1R7F6</accession>
<comment type="caution">
    <text evidence="2">The sequence shown here is derived from an EMBL/GenBank/DDBJ whole genome shotgun (WGS) entry which is preliminary data.</text>
</comment>
<protein>
    <submittedName>
        <fullName evidence="2">Uncharacterized protein</fullName>
    </submittedName>
</protein>